<dbReference type="GO" id="GO:0005506">
    <property type="term" value="F:iron ion binding"/>
    <property type="evidence" value="ECO:0007669"/>
    <property type="project" value="InterPro"/>
</dbReference>
<comment type="similarity">
    <text evidence="2 9">Belongs to the cytochrome P450 family.</text>
</comment>
<evidence type="ECO:0008006" key="13">
    <source>
        <dbReference type="Google" id="ProtNLM"/>
    </source>
</evidence>
<dbReference type="Gene3D" id="1.10.630.10">
    <property type="entry name" value="Cytochrome P450"/>
    <property type="match status" value="2"/>
</dbReference>
<dbReference type="AlphaFoldDB" id="A0A9J6BBG3"/>
<keyword evidence="5 9" id="KW-0560">Oxidoreductase</keyword>
<dbReference type="Proteomes" id="UP001107558">
    <property type="component" value="Chromosome 4"/>
</dbReference>
<keyword evidence="10" id="KW-0812">Transmembrane</keyword>
<dbReference type="InterPro" id="IPR002401">
    <property type="entry name" value="Cyt_P450_E_grp-I"/>
</dbReference>
<keyword evidence="6 8" id="KW-0408">Iron</keyword>
<dbReference type="InterPro" id="IPR017972">
    <property type="entry name" value="Cyt_P450_CS"/>
</dbReference>
<evidence type="ECO:0000256" key="4">
    <source>
        <dbReference type="ARBA" id="ARBA00022723"/>
    </source>
</evidence>
<keyword evidence="10" id="KW-0472">Membrane</keyword>
<sequence length="306" mass="35111">MGTRLGITSSDGRNWHEQRSFVLRQLRNVGFGKTKMEEQIHAELNEILDIIKSKKDTPIWPGESSLISNNDDKTGDDVIYAYIKEMNAQKDREDTTFKLEQLVFIILDIFIAGASSTAITIDLALMSMLLYPEIQRKIHKEIDEVLGENSEMPRYIDRNRMPYTEAVLLEVQRMYSVASVSGPRRTMKATTLGGYDLPKYTTILIGLATVHKDEDYWKDPHNFRPERFLDENNKIYNTERVLPFGAGRRKCLGDQLARAALFTFFVGILKEFSLEKCESALPSTDLVPGLLTSPKPYKAYFRKRKI</sequence>
<dbReference type="SUPFAM" id="SSF48264">
    <property type="entry name" value="Cytochrome P450"/>
    <property type="match status" value="1"/>
</dbReference>
<dbReference type="PANTHER" id="PTHR24300">
    <property type="entry name" value="CYTOCHROME P450 508A4-RELATED"/>
    <property type="match status" value="1"/>
</dbReference>
<dbReference type="PRINTS" id="PR00385">
    <property type="entry name" value="P450"/>
</dbReference>
<dbReference type="GO" id="GO:0005737">
    <property type="term" value="C:cytoplasm"/>
    <property type="evidence" value="ECO:0007669"/>
    <property type="project" value="TreeGrafter"/>
</dbReference>
<dbReference type="GO" id="GO:0020037">
    <property type="term" value="F:heme binding"/>
    <property type="evidence" value="ECO:0007669"/>
    <property type="project" value="InterPro"/>
</dbReference>
<organism evidence="11 12">
    <name type="scientific">Polypedilum vanderplanki</name>
    <name type="common">Sleeping chironomid midge</name>
    <dbReference type="NCBI Taxonomy" id="319348"/>
    <lineage>
        <taxon>Eukaryota</taxon>
        <taxon>Metazoa</taxon>
        <taxon>Ecdysozoa</taxon>
        <taxon>Arthropoda</taxon>
        <taxon>Hexapoda</taxon>
        <taxon>Insecta</taxon>
        <taxon>Pterygota</taxon>
        <taxon>Neoptera</taxon>
        <taxon>Endopterygota</taxon>
        <taxon>Diptera</taxon>
        <taxon>Nematocera</taxon>
        <taxon>Chironomoidea</taxon>
        <taxon>Chironomidae</taxon>
        <taxon>Chironominae</taxon>
        <taxon>Polypedilum</taxon>
        <taxon>Polypedilum</taxon>
    </lineage>
</organism>
<accession>A0A9J6BBG3</accession>
<comment type="caution">
    <text evidence="11">The sequence shown here is derived from an EMBL/GenBank/DDBJ whole genome shotgun (WGS) entry which is preliminary data.</text>
</comment>
<dbReference type="OrthoDB" id="3934656at2759"/>
<dbReference type="InterPro" id="IPR036396">
    <property type="entry name" value="Cyt_P450_sf"/>
</dbReference>
<dbReference type="EMBL" id="JADBJN010000004">
    <property type="protein sequence ID" value="KAG5667172.1"/>
    <property type="molecule type" value="Genomic_DNA"/>
</dbReference>
<dbReference type="InterPro" id="IPR050182">
    <property type="entry name" value="Cytochrome_P450_fam2"/>
</dbReference>
<dbReference type="PRINTS" id="PR00463">
    <property type="entry name" value="EP450I"/>
</dbReference>
<dbReference type="PROSITE" id="PS00086">
    <property type="entry name" value="CYTOCHROME_P450"/>
    <property type="match status" value="1"/>
</dbReference>
<keyword evidence="4 8" id="KW-0479">Metal-binding</keyword>
<evidence type="ECO:0000256" key="10">
    <source>
        <dbReference type="SAM" id="Phobius"/>
    </source>
</evidence>
<name>A0A9J6BBG3_POLVA</name>
<evidence type="ECO:0000313" key="11">
    <source>
        <dbReference type="EMBL" id="KAG5667172.1"/>
    </source>
</evidence>
<evidence type="ECO:0000256" key="2">
    <source>
        <dbReference type="ARBA" id="ARBA00010617"/>
    </source>
</evidence>
<evidence type="ECO:0000256" key="1">
    <source>
        <dbReference type="ARBA" id="ARBA00001971"/>
    </source>
</evidence>
<evidence type="ECO:0000256" key="6">
    <source>
        <dbReference type="ARBA" id="ARBA00023004"/>
    </source>
</evidence>
<comment type="cofactor">
    <cofactor evidence="1 8">
        <name>heme</name>
        <dbReference type="ChEBI" id="CHEBI:30413"/>
    </cofactor>
</comment>
<evidence type="ECO:0000313" key="12">
    <source>
        <dbReference type="Proteomes" id="UP001107558"/>
    </source>
</evidence>
<evidence type="ECO:0000256" key="5">
    <source>
        <dbReference type="ARBA" id="ARBA00023002"/>
    </source>
</evidence>
<proteinExistence type="inferred from homology"/>
<dbReference type="GO" id="GO:0016712">
    <property type="term" value="F:oxidoreductase activity, acting on paired donors, with incorporation or reduction of molecular oxygen, reduced flavin or flavoprotein as one donor, and incorporation of one atom of oxygen"/>
    <property type="evidence" value="ECO:0007669"/>
    <property type="project" value="TreeGrafter"/>
</dbReference>
<dbReference type="InterPro" id="IPR001128">
    <property type="entry name" value="Cyt_P450"/>
</dbReference>
<keyword evidence="3 8" id="KW-0349">Heme</keyword>
<protein>
    <recommendedName>
        <fullName evidence="13">Cytochrome P450</fullName>
    </recommendedName>
</protein>
<dbReference type="Pfam" id="PF00067">
    <property type="entry name" value="p450"/>
    <property type="match status" value="1"/>
</dbReference>
<evidence type="ECO:0000256" key="8">
    <source>
        <dbReference type="PIRSR" id="PIRSR602401-1"/>
    </source>
</evidence>
<dbReference type="GO" id="GO:0008395">
    <property type="term" value="F:steroid hydroxylase activity"/>
    <property type="evidence" value="ECO:0007669"/>
    <property type="project" value="TreeGrafter"/>
</dbReference>
<keyword evidence="10" id="KW-1133">Transmembrane helix</keyword>
<gene>
    <name evidence="11" type="ORF">PVAND_015167</name>
</gene>
<feature type="binding site" description="axial binding residue" evidence="8">
    <location>
        <position position="251"/>
    </location>
    <ligand>
        <name>heme</name>
        <dbReference type="ChEBI" id="CHEBI:30413"/>
    </ligand>
    <ligandPart>
        <name>Fe</name>
        <dbReference type="ChEBI" id="CHEBI:18248"/>
    </ligandPart>
</feature>
<dbReference type="GO" id="GO:0006805">
    <property type="term" value="P:xenobiotic metabolic process"/>
    <property type="evidence" value="ECO:0007669"/>
    <property type="project" value="TreeGrafter"/>
</dbReference>
<feature type="transmembrane region" description="Helical" evidence="10">
    <location>
        <begin position="102"/>
        <end position="131"/>
    </location>
</feature>
<dbReference type="PANTHER" id="PTHR24300:SF376">
    <property type="entry name" value="CYTOCHROME P450 15A1"/>
    <property type="match status" value="1"/>
</dbReference>
<reference evidence="11" key="1">
    <citation type="submission" date="2021-03" db="EMBL/GenBank/DDBJ databases">
        <title>Chromosome level genome of the anhydrobiotic midge Polypedilum vanderplanki.</title>
        <authorList>
            <person name="Yoshida Y."/>
            <person name="Kikawada T."/>
            <person name="Gusev O."/>
        </authorList>
    </citation>
    <scope>NUCLEOTIDE SEQUENCE</scope>
    <source>
        <strain evidence="11">NIAS01</strain>
        <tissue evidence="11">Whole body or cell culture</tissue>
    </source>
</reference>
<keyword evidence="12" id="KW-1185">Reference proteome</keyword>
<evidence type="ECO:0000256" key="3">
    <source>
        <dbReference type="ARBA" id="ARBA00022617"/>
    </source>
</evidence>
<evidence type="ECO:0000256" key="9">
    <source>
        <dbReference type="RuleBase" id="RU000461"/>
    </source>
</evidence>
<evidence type="ECO:0000256" key="7">
    <source>
        <dbReference type="ARBA" id="ARBA00023033"/>
    </source>
</evidence>
<keyword evidence="7 9" id="KW-0503">Monooxygenase</keyword>
<dbReference type="GO" id="GO:0006082">
    <property type="term" value="P:organic acid metabolic process"/>
    <property type="evidence" value="ECO:0007669"/>
    <property type="project" value="TreeGrafter"/>
</dbReference>